<keyword evidence="3" id="KW-0472">Membrane</keyword>
<keyword evidence="3" id="KW-1133">Transmembrane helix</keyword>
<reference evidence="4 5" key="1">
    <citation type="submission" date="2022-01" db="EMBL/GenBank/DDBJ databases">
        <title>Dethiosulfovibrio faecalis sp. nov., a novel proteolytic, non-sulfur-reducing bacterium isolated from a marine aquaculture solid waste bioreactor.</title>
        <authorList>
            <person name="Grabowski S."/>
            <person name="Apolinario E."/>
            <person name="Schneider N."/>
            <person name="Marshall C.W."/>
            <person name="Sowers K.R."/>
        </authorList>
    </citation>
    <scope>NUCLEOTIDE SEQUENCE [LARGE SCALE GENOMIC DNA]</scope>
    <source>
        <strain evidence="4 5">DSM 12537</strain>
    </source>
</reference>
<dbReference type="InterPro" id="IPR012902">
    <property type="entry name" value="N_methyl_site"/>
</dbReference>
<dbReference type="NCBIfam" id="TIGR02532">
    <property type="entry name" value="IV_pilin_GFxxxE"/>
    <property type="match status" value="1"/>
</dbReference>
<comment type="subcellular location">
    <subcellularLocation>
        <location evidence="1">Cell outer membrane</location>
    </subcellularLocation>
</comment>
<organism evidence="4 5">
    <name type="scientific">Dethiosulfovibrio marinus</name>
    <dbReference type="NCBI Taxonomy" id="133532"/>
    <lineage>
        <taxon>Bacteria</taxon>
        <taxon>Thermotogati</taxon>
        <taxon>Synergistota</taxon>
        <taxon>Synergistia</taxon>
        <taxon>Synergistales</taxon>
        <taxon>Dethiosulfovibrionaceae</taxon>
        <taxon>Dethiosulfovibrio</taxon>
    </lineage>
</organism>
<dbReference type="RefSeq" id="WP_236098763.1">
    <property type="nucleotide sequence ID" value="NZ_JAKGUD010000003.1"/>
</dbReference>
<dbReference type="Proteomes" id="UP001200430">
    <property type="component" value="Unassembled WGS sequence"/>
</dbReference>
<comment type="caution">
    <text evidence="4">The sequence shown here is derived from an EMBL/GenBank/DDBJ whole genome shotgun (WGS) entry which is preliminary data.</text>
</comment>
<evidence type="ECO:0000313" key="5">
    <source>
        <dbReference type="Proteomes" id="UP001200430"/>
    </source>
</evidence>
<evidence type="ECO:0000256" key="3">
    <source>
        <dbReference type="SAM" id="Phobius"/>
    </source>
</evidence>
<evidence type="ECO:0000256" key="1">
    <source>
        <dbReference type="ARBA" id="ARBA00004442"/>
    </source>
</evidence>
<gene>
    <name evidence="4" type="ORF">L2W38_04145</name>
</gene>
<evidence type="ECO:0000313" key="4">
    <source>
        <dbReference type="EMBL" id="MCF4142006.1"/>
    </source>
</evidence>
<evidence type="ECO:0000256" key="2">
    <source>
        <dbReference type="ARBA" id="ARBA00023237"/>
    </source>
</evidence>
<sequence length="126" mass="13649">MSRSAFSLVETLIAMLILSIALVGLAAVPVATTRLMVHGVERERAISVAMTKLEEVEGVPLDSSAPGWVRSSGTDRDFDWTRTVSTSGSDIWTVTVRVDWSGLSGNGTLSLSRDYGPFSAREVFER</sequence>
<keyword evidence="3" id="KW-0812">Transmembrane</keyword>
<name>A0ABS9EP05_9BACT</name>
<protein>
    <submittedName>
        <fullName evidence="4">Prepilin-type N-terminal cleavage/methylation domain-containing protein</fullName>
    </submittedName>
</protein>
<keyword evidence="5" id="KW-1185">Reference proteome</keyword>
<dbReference type="Pfam" id="PF07963">
    <property type="entry name" value="N_methyl"/>
    <property type="match status" value="1"/>
</dbReference>
<accession>A0ABS9EP05</accession>
<dbReference type="EMBL" id="JAKGUD010000003">
    <property type="protein sequence ID" value="MCF4142006.1"/>
    <property type="molecule type" value="Genomic_DNA"/>
</dbReference>
<feature type="transmembrane region" description="Helical" evidence="3">
    <location>
        <begin position="12"/>
        <end position="37"/>
    </location>
</feature>
<keyword evidence="2" id="KW-0998">Cell outer membrane</keyword>
<proteinExistence type="predicted"/>